<evidence type="ECO:0000256" key="4">
    <source>
        <dbReference type="ARBA" id="ARBA00022989"/>
    </source>
</evidence>
<evidence type="ECO:0000256" key="9">
    <source>
        <dbReference type="SAM" id="SignalP"/>
    </source>
</evidence>
<reference evidence="10" key="1">
    <citation type="submission" date="2021-07" db="EMBL/GenBank/DDBJ databases">
        <authorList>
            <person name="Catto M.A."/>
            <person name="Jacobson A."/>
            <person name="Kennedy G."/>
            <person name="Labadie P."/>
            <person name="Hunt B.G."/>
            <person name="Srinivasan R."/>
        </authorList>
    </citation>
    <scope>NUCLEOTIDE SEQUENCE</scope>
    <source>
        <strain evidence="10">PL_HMW_Pooled</strain>
        <tissue evidence="10">Head</tissue>
    </source>
</reference>
<dbReference type="AlphaFoldDB" id="A0AAE1H0D2"/>
<dbReference type="Gene3D" id="1.10.287.70">
    <property type="match status" value="1"/>
</dbReference>
<reference evidence="10" key="2">
    <citation type="journal article" date="2023" name="BMC Genomics">
        <title>Pest status, molecular evolution, and epigenetic factors derived from the genome assembly of Frankliniella fusca, a thysanopteran phytovirus vector.</title>
        <authorList>
            <person name="Catto M.A."/>
            <person name="Labadie P.E."/>
            <person name="Jacobson A.L."/>
            <person name="Kennedy G.G."/>
            <person name="Srinivasan R."/>
            <person name="Hunt B.G."/>
        </authorList>
    </citation>
    <scope>NUCLEOTIDE SEQUENCE</scope>
    <source>
        <strain evidence="10">PL_HMW_Pooled</strain>
    </source>
</reference>
<evidence type="ECO:0000256" key="7">
    <source>
        <dbReference type="ARBA" id="ARBA00023180"/>
    </source>
</evidence>
<comment type="caution">
    <text evidence="10">The sequence shown here is derived from an EMBL/GenBank/DDBJ whole genome shotgun (WGS) entry which is preliminary data.</text>
</comment>
<dbReference type="Proteomes" id="UP001219518">
    <property type="component" value="Unassembled WGS sequence"/>
</dbReference>
<evidence type="ECO:0000256" key="1">
    <source>
        <dbReference type="ARBA" id="ARBA00004651"/>
    </source>
</evidence>
<evidence type="ECO:0000313" key="11">
    <source>
        <dbReference type="Proteomes" id="UP001219518"/>
    </source>
</evidence>
<accession>A0AAE1H0D2</accession>
<evidence type="ECO:0000256" key="8">
    <source>
        <dbReference type="SAM" id="Phobius"/>
    </source>
</evidence>
<evidence type="ECO:0000256" key="5">
    <source>
        <dbReference type="ARBA" id="ARBA00023136"/>
    </source>
</evidence>
<keyword evidence="2" id="KW-1003">Cell membrane</keyword>
<evidence type="ECO:0000313" key="10">
    <source>
        <dbReference type="EMBL" id="KAK3911280.1"/>
    </source>
</evidence>
<dbReference type="PANTHER" id="PTHR42643">
    <property type="entry name" value="IONOTROPIC RECEPTOR 20A-RELATED"/>
    <property type="match status" value="1"/>
</dbReference>
<evidence type="ECO:0000256" key="3">
    <source>
        <dbReference type="ARBA" id="ARBA00022692"/>
    </source>
</evidence>
<evidence type="ECO:0000256" key="6">
    <source>
        <dbReference type="ARBA" id="ARBA00023170"/>
    </source>
</evidence>
<feature type="signal peptide" evidence="9">
    <location>
        <begin position="1"/>
        <end position="19"/>
    </location>
</feature>
<keyword evidence="9" id="KW-0732">Signal</keyword>
<sequence length="681" mass="74813">MDVFLVVILLCVCAAGVRGALRAEEPAAPPEARAAAALLTPFLEAQRATLVLRGRGRARWTDAYLRQLPGSVARVVEPVPNPEEVRATNPQQQLMAHLVRHVFLVAARGPRELVADMRAYSAYQGARFLFWVPVPAARRQRVLGRISLVGLFRCGRVAVVAFTDPHDGSTVLYDLKCDRFEECFSGRVDVTEVDAWSPAQQRWPRNATALFDEFCGGWRVTLSGALPGPPPRALSLPLMTSKTWWLPLSSLMETCRSIATLVDRGQQQQQQQQQLAALATCKLVDHIDVFARLRGCTLDAALTNLPDPVEYVGDGLSAFFDEESAQLVAIVPAYAGRSSLFLHTVVVEFSASVWGATLMAMLVLTVAVLALARLRPQPGRPRPRPRRRDLGVGVALLQTLAPLLGQPPPPPAAPAAPRPVLAAWLLTCLVLTAGYQGLLLNRLSTRVPGPDLLNLRDLQDSGLPVYTSNTLASFLTAYLHTAGREGLFPEALASRLDLTPFSVMPRLIRDVAFARNCAVITYLDRHTDSLTRAHLLPPRRLHLIRLPLFARHVEALAMKGSPLERPLGAALSRLRSAGLLQWWRSSEHERERVEHARKLESLRAPRALTLWQLAAAFHVLGVGHVASVACFALEALLGWRCSTAGRRRARRLVFPAPRPAINRVTVVVPRPPQAGTQEPRN</sequence>
<keyword evidence="4 8" id="KW-1133">Transmembrane helix</keyword>
<feature type="chain" id="PRO_5042076470" evidence="9">
    <location>
        <begin position="20"/>
        <end position="681"/>
    </location>
</feature>
<name>A0AAE1H0D2_9NEOP</name>
<keyword evidence="6 10" id="KW-0675">Receptor</keyword>
<protein>
    <submittedName>
        <fullName evidence="10">Glutamate receptor ionotropic, kainate glr-3</fullName>
    </submittedName>
</protein>
<feature type="transmembrane region" description="Helical" evidence="8">
    <location>
        <begin position="351"/>
        <end position="370"/>
    </location>
</feature>
<keyword evidence="7" id="KW-0325">Glycoprotein</keyword>
<comment type="subcellular location">
    <subcellularLocation>
        <location evidence="1">Cell membrane</location>
        <topology evidence="1">Multi-pass membrane protein</topology>
    </subcellularLocation>
</comment>
<dbReference type="PANTHER" id="PTHR42643:SF30">
    <property type="entry name" value="IONOTROPIC RECEPTOR 40A-RELATED"/>
    <property type="match status" value="1"/>
</dbReference>
<feature type="transmembrane region" description="Helical" evidence="8">
    <location>
        <begin position="420"/>
        <end position="440"/>
    </location>
</feature>
<evidence type="ECO:0000256" key="2">
    <source>
        <dbReference type="ARBA" id="ARBA00022475"/>
    </source>
</evidence>
<organism evidence="10 11">
    <name type="scientific">Frankliniella fusca</name>
    <dbReference type="NCBI Taxonomy" id="407009"/>
    <lineage>
        <taxon>Eukaryota</taxon>
        <taxon>Metazoa</taxon>
        <taxon>Ecdysozoa</taxon>
        <taxon>Arthropoda</taxon>
        <taxon>Hexapoda</taxon>
        <taxon>Insecta</taxon>
        <taxon>Pterygota</taxon>
        <taxon>Neoptera</taxon>
        <taxon>Paraneoptera</taxon>
        <taxon>Thysanoptera</taxon>
        <taxon>Terebrantia</taxon>
        <taxon>Thripoidea</taxon>
        <taxon>Thripidae</taxon>
        <taxon>Frankliniella</taxon>
    </lineage>
</organism>
<keyword evidence="11" id="KW-1185">Reference proteome</keyword>
<keyword evidence="5 8" id="KW-0472">Membrane</keyword>
<proteinExistence type="predicted"/>
<dbReference type="InterPro" id="IPR052192">
    <property type="entry name" value="Insect_Ionotropic_Sensory_Rcpt"/>
</dbReference>
<gene>
    <name evidence="10" type="ORF">KUF71_021061</name>
</gene>
<dbReference type="EMBL" id="JAHWGI010000256">
    <property type="protein sequence ID" value="KAK3911280.1"/>
    <property type="molecule type" value="Genomic_DNA"/>
</dbReference>
<dbReference type="GO" id="GO:0005886">
    <property type="term" value="C:plasma membrane"/>
    <property type="evidence" value="ECO:0007669"/>
    <property type="project" value="UniProtKB-SubCell"/>
</dbReference>
<keyword evidence="3 8" id="KW-0812">Transmembrane</keyword>